<comment type="similarity">
    <text evidence="1">Belongs to the LysR transcriptional regulatory family.</text>
</comment>
<proteinExistence type="inferred from homology"/>
<dbReference type="CDD" id="cd08422">
    <property type="entry name" value="PBP2_CrgA_like"/>
    <property type="match status" value="1"/>
</dbReference>
<dbReference type="SUPFAM" id="SSF46785">
    <property type="entry name" value="Winged helix' DNA-binding domain"/>
    <property type="match status" value="1"/>
</dbReference>
<dbReference type="SUPFAM" id="SSF53850">
    <property type="entry name" value="Periplasmic binding protein-like II"/>
    <property type="match status" value="1"/>
</dbReference>
<dbReference type="RefSeq" id="WP_110479732.1">
    <property type="nucleotide sequence ID" value="NZ_CP087589.1"/>
</dbReference>
<dbReference type="AlphaFoldDB" id="A0AAE5WHP4"/>
<protein>
    <submittedName>
        <fullName evidence="6">LysR family transcriptional regulator</fullName>
    </submittedName>
</protein>
<evidence type="ECO:0000313" key="7">
    <source>
        <dbReference type="Proteomes" id="UP000247594"/>
    </source>
</evidence>
<evidence type="ECO:0000259" key="5">
    <source>
        <dbReference type="PROSITE" id="PS50931"/>
    </source>
</evidence>
<dbReference type="Proteomes" id="UP000247594">
    <property type="component" value="Unassembled WGS sequence"/>
</dbReference>
<dbReference type="Pfam" id="PF03466">
    <property type="entry name" value="LysR_substrate"/>
    <property type="match status" value="1"/>
</dbReference>
<evidence type="ECO:0000256" key="1">
    <source>
        <dbReference type="ARBA" id="ARBA00009437"/>
    </source>
</evidence>
<dbReference type="InterPro" id="IPR036390">
    <property type="entry name" value="WH_DNA-bd_sf"/>
</dbReference>
<dbReference type="PANTHER" id="PTHR30537:SF5">
    <property type="entry name" value="HTH-TYPE TRANSCRIPTIONAL ACTIVATOR TTDR-RELATED"/>
    <property type="match status" value="1"/>
</dbReference>
<dbReference type="InterPro" id="IPR000847">
    <property type="entry name" value="LysR_HTH_N"/>
</dbReference>
<dbReference type="FunFam" id="1.10.10.10:FF:000001">
    <property type="entry name" value="LysR family transcriptional regulator"/>
    <property type="match status" value="1"/>
</dbReference>
<dbReference type="InterPro" id="IPR058163">
    <property type="entry name" value="LysR-type_TF_proteobact-type"/>
</dbReference>
<keyword evidence="4" id="KW-0804">Transcription</keyword>
<dbReference type="InterPro" id="IPR005119">
    <property type="entry name" value="LysR_subst-bd"/>
</dbReference>
<keyword evidence="3" id="KW-0238">DNA-binding</keyword>
<organism evidence="6 7">
    <name type="scientific">Avibacterium paragallinarum</name>
    <name type="common">Haemophilus gallinarum</name>
    <dbReference type="NCBI Taxonomy" id="728"/>
    <lineage>
        <taxon>Bacteria</taxon>
        <taxon>Pseudomonadati</taxon>
        <taxon>Pseudomonadota</taxon>
        <taxon>Gammaproteobacteria</taxon>
        <taxon>Pasteurellales</taxon>
        <taxon>Pasteurellaceae</taxon>
        <taxon>Avibacterium</taxon>
    </lineage>
</organism>
<dbReference type="EMBL" id="QJPJ01000017">
    <property type="protein sequence ID" value="PXZ38375.1"/>
    <property type="molecule type" value="Genomic_DNA"/>
</dbReference>
<dbReference type="GO" id="GO:0003677">
    <property type="term" value="F:DNA binding"/>
    <property type="evidence" value="ECO:0007669"/>
    <property type="project" value="UniProtKB-KW"/>
</dbReference>
<sequence length="324" mass="37145">MEFIISVFGIIEELWYDFFSPSRGTKTMKNRLELLHIFCTVANTLHFKNAACELGISPQRVTRSISELEQSLGEVLFQRSTRQVQLTDFARQFLPRAQRLIDDAQALLQPHQSHELSGTVSIALPDYPILMNEVLQQLLISLSDFPDIQLHWRTDNALIDVVAGKIDVGIRFGNPQDSRLIVKKVGQEQDIIVASPSLLQHYGEPKNWQDLISRYPLSALINPNNGRIWQWEIGTHRHQPNPPKLLTNNISSELSAVLAGQTVAHIPRQLCQPYLERGELVELFPHLPRKQWPCYLYRPKRQAEPPRVKRVFDLLAEILLGRFG</sequence>
<name>A0AAE5WHP4_AVIPA</name>
<evidence type="ECO:0000313" key="6">
    <source>
        <dbReference type="EMBL" id="PXZ38375.1"/>
    </source>
</evidence>
<dbReference type="PROSITE" id="PS50931">
    <property type="entry name" value="HTH_LYSR"/>
    <property type="match status" value="1"/>
</dbReference>
<dbReference type="GO" id="GO:0003700">
    <property type="term" value="F:DNA-binding transcription factor activity"/>
    <property type="evidence" value="ECO:0007669"/>
    <property type="project" value="InterPro"/>
</dbReference>
<evidence type="ECO:0000256" key="3">
    <source>
        <dbReference type="ARBA" id="ARBA00023125"/>
    </source>
</evidence>
<reference evidence="6 7" key="1">
    <citation type="submission" date="2018-06" db="EMBL/GenBank/DDBJ databases">
        <authorList>
            <person name="Teymurazov M."/>
            <person name="Kislichkina A."/>
            <person name="Abaymova A."/>
            <person name="Mukhina T."/>
            <person name="Mayskaya N."/>
            <person name="Svetoch E."/>
            <person name="Bogun A."/>
        </authorList>
    </citation>
    <scope>NUCLEOTIDE SEQUENCE [LARGE SCALE GENOMIC DNA]</scope>
    <source>
        <strain evidence="6 7">SCPM-O-B-8406</strain>
    </source>
</reference>
<keyword evidence="2" id="KW-0805">Transcription regulation</keyword>
<evidence type="ECO:0000256" key="4">
    <source>
        <dbReference type="ARBA" id="ARBA00023163"/>
    </source>
</evidence>
<dbReference type="Pfam" id="PF00126">
    <property type="entry name" value="HTH_1"/>
    <property type="match status" value="1"/>
</dbReference>
<comment type="caution">
    <text evidence="6">The sequence shown here is derived from an EMBL/GenBank/DDBJ whole genome shotgun (WGS) entry which is preliminary data.</text>
</comment>
<dbReference type="PANTHER" id="PTHR30537">
    <property type="entry name" value="HTH-TYPE TRANSCRIPTIONAL REGULATOR"/>
    <property type="match status" value="1"/>
</dbReference>
<dbReference type="Gene3D" id="1.10.10.10">
    <property type="entry name" value="Winged helix-like DNA-binding domain superfamily/Winged helix DNA-binding domain"/>
    <property type="match status" value="1"/>
</dbReference>
<accession>A0AAE5WHP4</accession>
<gene>
    <name evidence="6" type="ORF">DM482_09380</name>
</gene>
<evidence type="ECO:0000256" key="2">
    <source>
        <dbReference type="ARBA" id="ARBA00023015"/>
    </source>
</evidence>
<dbReference type="Gene3D" id="3.40.190.290">
    <property type="match status" value="1"/>
</dbReference>
<feature type="domain" description="HTH lysR-type" evidence="5">
    <location>
        <begin position="30"/>
        <end position="87"/>
    </location>
</feature>
<dbReference type="InterPro" id="IPR036388">
    <property type="entry name" value="WH-like_DNA-bd_sf"/>
</dbReference>